<keyword evidence="2" id="KW-0067">ATP-binding</keyword>
<evidence type="ECO:0000313" key="5">
    <source>
        <dbReference type="Proteomes" id="UP000245207"/>
    </source>
</evidence>
<accession>A0A2U1KDM5</accession>
<dbReference type="Proteomes" id="UP000245207">
    <property type="component" value="Unassembled WGS sequence"/>
</dbReference>
<dbReference type="Gene3D" id="1.10.510.10">
    <property type="entry name" value="Transferase(Phosphotransferase) domain 1"/>
    <property type="match status" value="1"/>
</dbReference>
<dbReference type="SUPFAM" id="SSF56112">
    <property type="entry name" value="Protein kinase-like (PK-like)"/>
    <property type="match status" value="1"/>
</dbReference>
<feature type="domain" description="Protein kinase" evidence="3">
    <location>
        <begin position="1"/>
        <end position="185"/>
    </location>
</feature>
<dbReference type="InterPro" id="IPR000719">
    <property type="entry name" value="Prot_kinase_dom"/>
</dbReference>
<dbReference type="EMBL" id="PKPP01021404">
    <property type="protein sequence ID" value="PWA34838.1"/>
    <property type="molecule type" value="Genomic_DNA"/>
</dbReference>
<gene>
    <name evidence="4" type="ORF">CTI12_AA615270</name>
</gene>
<evidence type="ECO:0000259" key="3">
    <source>
        <dbReference type="PROSITE" id="PS50011"/>
    </source>
</evidence>
<reference evidence="4 5" key="1">
    <citation type="journal article" date="2018" name="Mol. Plant">
        <title>The genome of Artemisia annua provides insight into the evolution of Asteraceae family and artemisinin biosynthesis.</title>
        <authorList>
            <person name="Shen Q."/>
            <person name="Zhang L."/>
            <person name="Liao Z."/>
            <person name="Wang S."/>
            <person name="Yan T."/>
            <person name="Shi P."/>
            <person name="Liu M."/>
            <person name="Fu X."/>
            <person name="Pan Q."/>
            <person name="Wang Y."/>
            <person name="Lv Z."/>
            <person name="Lu X."/>
            <person name="Zhang F."/>
            <person name="Jiang W."/>
            <person name="Ma Y."/>
            <person name="Chen M."/>
            <person name="Hao X."/>
            <person name="Li L."/>
            <person name="Tang Y."/>
            <person name="Lv G."/>
            <person name="Zhou Y."/>
            <person name="Sun X."/>
            <person name="Brodelius P.E."/>
            <person name="Rose J.K.C."/>
            <person name="Tang K."/>
        </authorList>
    </citation>
    <scope>NUCLEOTIDE SEQUENCE [LARGE SCALE GENOMIC DNA]</scope>
    <source>
        <strain evidence="5">cv. Huhao1</strain>
        <tissue evidence="4">Leaf</tissue>
    </source>
</reference>
<dbReference type="GO" id="GO:0005524">
    <property type="term" value="F:ATP binding"/>
    <property type="evidence" value="ECO:0007669"/>
    <property type="project" value="UniProtKB-KW"/>
</dbReference>
<dbReference type="AlphaFoldDB" id="A0A2U1KDM5"/>
<sequence>MDQECYLISTEYLTMNSLNNSVSDWIIIDDGRYGFLVETTSWGLLDQQVVFTTEAIILEIDEKKIWYYNKCQTCGKRWANMVCIKEHLIRDVFKAYLFKDYWEVIGTIKSFDDANLARTHEIEDIVHARCLTNNSTVGRIAWMKNALHRDLKPSNLLLNANCDLKICDFGLARTTAETDFMTEKL</sequence>
<dbReference type="Pfam" id="PF00069">
    <property type="entry name" value="Pkinase"/>
    <property type="match status" value="1"/>
</dbReference>
<dbReference type="PROSITE" id="PS50011">
    <property type="entry name" value="PROTEIN_KINASE_DOM"/>
    <property type="match status" value="1"/>
</dbReference>
<keyword evidence="4" id="KW-0808">Transferase</keyword>
<name>A0A2U1KDM5_ARTAN</name>
<evidence type="ECO:0000256" key="1">
    <source>
        <dbReference type="ARBA" id="ARBA00022741"/>
    </source>
</evidence>
<dbReference type="STRING" id="35608.A0A2U1KDM5"/>
<keyword evidence="4" id="KW-0418">Kinase</keyword>
<evidence type="ECO:0000313" key="4">
    <source>
        <dbReference type="EMBL" id="PWA34838.1"/>
    </source>
</evidence>
<organism evidence="4 5">
    <name type="scientific">Artemisia annua</name>
    <name type="common">Sweet wormwood</name>
    <dbReference type="NCBI Taxonomy" id="35608"/>
    <lineage>
        <taxon>Eukaryota</taxon>
        <taxon>Viridiplantae</taxon>
        <taxon>Streptophyta</taxon>
        <taxon>Embryophyta</taxon>
        <taxon>Tracheophyta</taxon>
        <taxon>Spermatophyta</taxon>
        <taxon>Magnoliopsida</taxon>
        <taxon>eudicotyledons</taxon>
        <taxon>Gunneridae</taxon>
        <taxon>Pentapetalae</taxon>
        <taxon>asterids</taxon>
        <taxon>campanulids</taxon>
        <taxon>Asterales</taxon>
        <taxon>Asteraceae</taxon>
        <taxon>Asteroideae</taxon>
        <taxon>Anthemideae</taxon>
        <taxon>Artemisiinae</taxon>
        <taxon>Artemisia</taxon>
    </lineage>
</organism>
<dbReference type="PANTHER" id="PTHR24055">
    <property type="entry name" value="MITOGEN-ACTIVATED PROTEIN KINASE"/>
    <property type="match status" value="1"/>
</dbReference>
<dbReference type="InterPro" id="IPR011009">
    <property type="entry name" value="Kinase-like_dom_sf"/>
</dbReference>
<comment type="caution">
    <text evidence="4">The sequence shown here is derived from an EMBL/GenBank/DDBJ whole genome shotgun (WGS) entry which is preliminary data.</text>
</comment>
<keyword evidence="5" id="KW-1185">Reference proteome</keyword>
<keyword evidence="1" id="KW-0547">Nucleotide-binding</keyword>
<proteinExistence type="predicted"/>
<protein>
    <submittedName>
        <fullName evidence="4">Mitogen-activated protein kinase</fullName>
    </submittedName>
</protein>
<dbReference type="OrthoDB" id="4062651at2759"/>
<dbReference type="InterPro" id="IPR050117">
    <property type="entry name" value="MAPK"/>
</dbReference>
<dbReference type="GO" id="GO:0004672">
    <property type="term" value="F:protein kinase activity"/>
    <property type="evidence" value="ECO:0007669"/>
    <property type="project" value="InterPro"/>
</dbReference>
<evidence type="ECO:0000256" key="2">
    <source>
        <dbReference type="ARBA" id="ARBA00022840"/>
    </source>
</evidence>